<evidence type="ECO:0000313" key="8">
    <source>
        <dbReference type="Proteomes" id="UP000254033"/>
    </source>
</evidence>
<evidence type="ECO:0000313" key="3">
    <source>
        <dbReference type="EMBL" id="KTD02973.1"/>
    </source>
</evidence>
<comment type="similarity">
    <text evidence="1 2">Belongs to the UPF0235 family.</text>
</comment>
<dbReference type="Pfam" id="PF02594">
    <property type="entry name" value="DUF167"/>
    <property type="match status" value="1"/>
</dbReference>
<dbReference type="STRING" id="453.Lfee_0589"/>
<organism evidence="3 6">
    <name type="scientific">Legionella feeleii</name>
    <dbReference type="NCBI Taxonomy" id="453"/>
    <lineage>
        <taxon>Bacteria</taxon>
        <taxon>Pseudomonadati</taxon>
        <taxon>Pseudomonadota</taxon>
        <taxon>Gammaproteobacteria</taxon>
        <taxon>Legionellales</taxon>
        <taxon>Legionellaceae</taxon>
        <taxon>Legionella</taxon>
    </lineage>
</organism>
<reference evidence="7 8" key="2">
    <citation type="submission" date="2018-06" db="EMBL/GenBank/DDBJ databases">
        <authorList>
            <consortium name="Pathogen Informatics"/>
            <person name="Doyle S."/>
        </authorList>
    </citation>
    <scope>NUCLEOTIDE SEQUENCE [LARGE SCALE GENOMIC DNA]</scope>
    <source>
        <strain evidence="5 8">NCTC11978</strain>
        <strain evidence="4 7">NCTC12022</strain>
    </source>
</reference>
<dbReference type="HAMAP" id="MF_00634">
    <property type="entry name" value="UPF0235"/>
    <property type="match status" value="1"/>
</dbReference>
<evidence type="ECO:0000256" key="1">
    <source>
        <dbReference type="ARBA" id="ARBA00010364"/>
    </source>
</evidence>
<dbReference type="SUPFAM" id="SSF69786">
    <property type="entry name" value="YggU-like"/>
    <property type="match status" value="1"/>
</dbReference>
<keyword evidence="6" id="KW-1185">Reference proteome</keyword>
<dbReference type="EMBL" id="UASS01000038">
    <property type="protein sequence ID" value="SPX62381.1"/>
    <property type="molecule type" value="Genomic_DNA"/>
</dbReference>
<dbReference type="GO" id="GO:0005737">
    <property type="term" value="C:cytoplasm"/>
    <property type="evidence" value="ECO:0007669"/>
    <property type="project" value="TreeGrafter"/>
</dbReference>
<dbReference type="EMBL" id="LNYB01000018">
    <property type="protein sequence ID" value="KTD02973.1"/>
    <property type="molecule type" value="Genomic_DNA"/>
</dbReference>
<dbReference type="SMART" id="SM01152">
    <property type="entry name" value="DUF167"/>
    <property type="match status" value="1"/>
</dbReference>
<protein>
    <recommendedName>
        <fullName evidence="2">UPF0235 protein Lfee_0589</fullName>
    </recommendedName>
</protein>
<gene>
    <name evidence="3" type="ORF">Lfee_0589</name>
    <name evidence="5" type="ORF">NCTC11978_02831</name>
    <name evidence="4" type="ORF">NCTC12022_03140</name>
</gene>
<dbReference type="AlphaFoldDB" id="A0A0W0U5U8"/>
<dbReference type="EMBL" id="UGNY01000001">
    <property type="protein sequence ID" value="STX39627.1"/>
    <property type="molecule type" value="Genomic_DNA"/>
</dbReference>
<sequence>MNYPPWLKREAGQFSLQLNVKPGSRQNAVKLDTAGGLQICLQASAQDGKANKMLIQYLAKLLRVQQKQIVILRGTTSRLKVLLIKTEADGQEKTIQKLLDSLS</sequence>
<evidence type="ECO:0000313" key="6">
    <source>
        <dbReference type="Proteomes" id="UP000054698"/>
    </source>
</evidence>
<dbReference type="Gene3D" id="3.30.1200.10">
    <property type="entry name" value="YggU-like"/>
    <property type="match status" value="1"/>
</dbReference>
<accession>A0A0W0U5U8</accession>
<dbReference type="RefSeq" id="WP_058443806.1">
    <property type="nucleotide sequence ID" value="NZ_CAAAHT010000028.1"/>
</dbReference>
<evidence type="ECO:0000256" key="2">
    <source>
        <dbReference type="HAMAP-Rule" id="MF_00634"/>
    </source>
</evidence>
<dbReference type="OrthoDB" id="5639140at2"/>
<dbReference type="PANTHER" id="PTHR13420:SF7">
    <property type="entry name" value="UPF0235 PROTEIN C15ORF40"/>
    <property type="match status" value="1"/>
</dbReference>
<name>A0A0W0U5U8_9GAMM</name>
<dbReference type="InterPro" id="IPR036591">
    <property type="entry name" value="YggU-like_sf"/>
</dbReference>
<proteinExistence type="inferred from homology"/>
<evidence type="ECO:0000313" key="4">
    <source>
        <dbReference type="EMBL" id="SPX62381.1"/>
    </source>
</evidence>
<dbReference type="PANTHER" id="PTHR13420">
    <property type="entry name" value="UPF0235 PROTEIN C15ORF40"/>
    <property type="match status" value="1"/>
</dbReference>
<dbReference type="PATRIC" id="fig|453.4.peg.638"/>
<dbReference type="Proteomes" id="UP000254033">
    <property type="component" value="Unassembled WGS sequence"/>
</dbReference>
<reference evidence="3 6" key="1">
    <citation type="submission" date="2015-11" db="EMBL/GenBank/DDBJ databases">
        <title>Genomic analysis of 38 Legionella species identifies large and diverse effector repertoires.</title>
        <authorList>
            <person name="Burstein D."/>
            <person name="Amaro F."/>
            <person name="Zusman T."/>
            <person name="Lifshitz Z."/>
            <person name="Cohen O."/>
            <person name="Gilbert J.A."/>
            <person name="Pupko T."/>
            <person name="Shuman H.A."/>
            <person name="Segal G."/>
        </authorList>
    </citation>
    <scope>NUCLEOTIDE SEQUENCE [LARGE SCALE GENOMIC DNA]</scope>
    <source>
        <strain evidence="3 6">WO-44C</strain>
    </source>
</reference>
<dbReference type="NCBIfam" id="TIGR00251">
    <property type="entry name" value="DUF167 family protein"/>
    <property type="match status" value="1"/>
</dbReference>
<evidence type="ECO:0000313" key="7">
    <source>
        <dbReference type="Proteomes" id="UP000251942"/>
    </source>
</evidence>
<evidence type="ECO:0000313" key="5">
    <source>
        <dbReference type="EMBL" id="STX39627.1"/>
    </source>
</evidence>
<dbReference type="InterPro" id="IPR003746">
    <property type="entry name" value="DUF167"/>
</dbReference>
<dbReference type="Proteomes" id="UP000054698">
    <property type="component" value="Unassembled WGS sequence"/>
</dbReference>
<dbReference type="Proteomes" id="UP000251942">
    <property type="component" value="Unassembled WGS sequence"/>
</dbReference>